<evidence type="ECO:0000313" key="4">
    <source>
        <dbReference type="Proteomes" id="UP000005522"/>
    </source>
</evidence>
<evidence type="ECO:0000259" key="2">
    <source>
        <dbReference type="SMART" id="SM00899"/>
    </source>
</evidence>
<evidence type="ECO:0000256" key="1">
    <source>
        <dbReference type="ARBA" id="ARBA00023004"/>
    </source>
</evidence>
<dbReference type="EMBL" id="CP005986">
    <property type="protein sequence ID" value="AIA54194.1"/>
    <property type="molecule type" value="Genomic_DNA"/>
</dbReference>
<evidence type="ECO:0000313" key="3">
    <source>
        <dbReference type="EMBL" id="AIA54194.1"/>
    </source>
</evidence>
<dbReference type="Proteomes" id="UP000005522">
    <property type="component" value="Chromosome"/>
</dbReference>
<reference evidence="3 4" key="1">
    <citation type="journal article" date="2009" name="J. Bacteriol.">
        <title>Draft genome sequence of the extremely acidophilic bacterium Acidithiobacillus caldus ATCC 51756 reveals metabolic versatility in the genus Acidithiobacillus.</title>
        <authorList>
            <person name="Valdes J."/>
            <person name="Quatrini R."/>
            <person name="Hallberg K."/>
            <person name="Dopson M."/>
            <person name="Valenzuela P.D."/>
            <person name="Holmes D.S."/>
        </authorList>
    </citation>
    <scope>NUCLEOTIDE SEQUENCE [LARGE SCALE GENOMIC DNA]</scope>
    <source>
        <strain evidence="4">ATCC 51756 / DSM 8584 / KU</strain>
    </source>
</reference>
<dbReference type="Gene3D" id="2.30.30.90">
    <property type="match status" value="1"/>
</dbReference>
<dbReference type="RefSeq" id="WP_004873242.1">
    <property type="nucleotide sequence ID" value="NZ_CP005986.1"/>
</dbReference>
<dbReference type="InterPro" id="IPR008988">
    <property type="entry name" value="Transcriptional_repressor_C"/>
</dbReference>
<dbReference type="InterPro" id="IPR007167">
    <property type="entry name" value="Fe-transptr_FeoA-like"/>
</dbReference>
<dbReference type="Pfam" id="PF04023">
    <property type="entry name" value="FeoA"/>
    <property type="match status" value="1"/>
</dbReference>
<dbReference type="AlphaFoldDB" id="A0A059ZMC5"/>
<dbReference type="SMART" id="SM00899">
    <property type="entry name" value="FeoA"/>
    <property type="match status" value="1"/>
</dbReference>
<dbReference type="InterPro" id="IPR038157">
    <property type="entry name" value="FeoA_core_dom"/>
</dbReference>
<gene>
    <name evidence="3" type="ORF">Acaty_c0304</name>
</gene>
<accession>A0A059ZMC5</accession>
<dbReference type="SUPFAM" id="SSF50037">
    <property type="entry name" value="C-terminal domain of transcriptional repressors"/>
    <property type="match status" value="1"/>
</dbReference>
<proteinExistence type="predicted"/>
<dbReference type="HOGENOM" id="CLU_2393127_0_0_6"/>
<dbReference type="GO" id="GO:0046914">
    <property type="term" value="F:transition metal ion binding"/>
    <property type="evidence" value="ECO:0007669"/>
    <property type="project" value="InterPro"/>
</dbReference>
<dbReference type="KEGG" id="acz:Acaty_c0304"/>
<keyword evidence="1" id="KW-0408">Iron</keyword>
<name>A0A059ZMC5_ACICK</name>
<feature type="domain" description="Ferrous iron transporter FeoA-like" evidence="2">
    <location>
        <begin position="8"/>
        <end position="79"/>
    </location>
</feature>
<sequence length="93" mass="9973">MTQVLSPHRLSSARAGEQVEICAIQTSAQERRRLLGLGLRPGCLAQICQGPNAQGAVLQIGSVRIALGRPWLESIAVRRFGGPTLKAGNRQDD</sequence>
<organism evidence="3 4">
    <name type="scientific">Acidithiobacillus caldus (strain ATCC 51756 / DSM 8584 / KU)</name>
    <dbReference type="NCBI Taxonomy" id="637389"/>
    <lineage>
        <taxon>Bacteria</taxon>
        <taxon>Pseudomonadati</taxon>
        <taxon>Pseudomonadota</taxon>
        <taxon>Acidithiobacillia</taxon>
        <taxon>Acidithiobacillales</taxon>
        <taxon>Acidithiobacillaceae</taxon>
        <taxon>Acidithiobacillus</taxon>
    </lineage>
</organism>
<dbReference type="GeneID" id="92930322"/>
<protein>
    <recommendedName>
        <fullName evidence="2">Ferrous iron transporter FeoA-like domain-containing protein</fullName>
    </recommendedName>
</protein>